<dbReference type="PROSITE" id="PS51450">
    <property type="entry name" value="LRR"/>
    <property type="match status" value="2"/>
</dbReference>
<dbReference type="GO" id="GO:0034142">
    <property type="term" value="P:toll-like receptor 4 signaling pathway"/>
    <property type="evidence" value="ECO:0007669"/>
    <property type="project" value="TreeGrafter"/>
</dbReference>
<evidence type="ECO:0000256" key="4">
    <source>
        <dbReference type="ARBA" id="ARBA00004613"/>
    </source>
</evidence>
<evidence type="ECO:0000256" key="22">
    <source>
        <dbReference type="SAM" id="SignalP"/>
    </source>
</evidence>
<dbReference type="InterPro" id="IPR016337">
    <property type="entry name" value="Monocyte_diff_Ag_CD14"/>
</dbReference>
<evidence type="ECO:0000256" key="9">
    <source>
        <dbReference type="ARBA" id="ARBA00022614"/>
    </source>
</evidence>
<dbReference type="GO" id="GO:0005576">
    <property type="term" value="C:extracellular region"/>
    <property type="evidence" value="ECO:0007669"/>
    <property type="project" value="UniProtKB-SubCell"/>
</dbReference>
<dbReference type="CTD" id="929"/>
<keyword evidence="9" id="KW-0433">Leucine-rich repeat</keyword>
<keyword evidence="15 21" id="KW-0472">Membrane</keyword>
<evidence type="ECO:0000256" key="20">
    <source>
        <dbReference type="ARBA" id="ARBA00031013"/>
    </source>
</evidence>
<evidence type="ECO:0000256" key="2">
    <source>
        <dbReference type="ARBA" id="ARBA00004555"/>
    </source>
</evidence>
<dbReference type="RefSeq" id="XP_025891543.1">
    <property type="nucleotide sequence ID" value="XM_026035758.1"/>
</dbReference>
<dbReference type="InterPro" id="IPR003591">
    <property type="entry name" value="Leu-rich_rpt_typical-subtyp"/>
</dbReference>
<evidence type="ECO:0000256" key="10">
    <source>
        <dbReference type="ARBA" id="ARBA00022622"/>
    </source>
</evidence>
<dbReference type="GO" id="GO:0045121">
    <property type="term" value="C:membrane raft"/>
    <property type="evidence" value="ECO:0007669"/>
    <property type="project" value="UniProtKB-SubCell"/>
</dbReference>
<comment type="subcellular location">
    <subcellularLocation>
        <location evidence="3">Cell membrane</location>
        <topology evidence="3">Lipid-anchor</topology>
        <topology evidence="3">GPI-anchor</topology>
    </subcellularLocation>
    <subcellularLocation>
        <location evidence="2">Golgi apparatus</location>
    </subcellularLocation>
    <subcellularLocation>
        <location evidence="1">Membrane raft</location>
    </subcellularLocation>
    <subcellularLocation>
        <location evidence="4">Secreted</location>
    </subcellularLocation>
</comment>
<keyword evidence="10" id="KW-0336">GPI-anchor</keyword>
<evidence type="ECO:0000256" key="11">
    <source>
        <dbReference type="ARBA" id="ARBA00022729"/>
    </source>
</evidence>
<keyword evidence="21" id="KW-1133">Transmembrane helix</keyword>
<dbReference type="GO" id="GO:0046696">
    <property type="term" value="C:lipopolysaccharide receptor complex"/>
    <property type="evidence" value="ECO:0007669"/>
    <property type="project" value="TreeGrafter"/>
</dbReference>
<sequence>MIGAVLLLLPLGLVQGGGRCVLNRTEERCVCRRLAEDSVDSIVQCLPASVVEFWGGDLQRYAALPIGDLQPSAIDMLESLSIRKLVFGDLLVPEELLARVLKFFSYTQVQELVFESCAFVGSSDWADMDGQDLPVRTLRLHNVTSAPLTGREQGFSSLRRWLGSLQELVLTRSRLSALPCAVGRLFSTLRSLDLAHNGLADSGLAAAFCQGAFPRLRALSLQSNHLLSFHGVCQSLQLLPELQQLDISRNNLTAGLASSCQWQMSLRSLNLSDTGLDEVLTPLPPNLEVLDMSCNHLRTLDISLGSLKMLLLSQNMLQDVSFLRNCPMLEVLYLDDNLISELPWDELQLLQHLRDVAAAGNPYNCSCSGAGGIQRLAATGHLGPAWPRDYVCHSPPRYQRVLVKDVSVSVLQCNSAAVIAPICVLLAVLCVAGAVCLARAKHRLPQACRRAAKGA</sequence>
<evidence type="ECO:0000256" key="12">
    <source>
        <dbReference type="ARBA" id="ARBA00022737"/>
    </source>
</evidence>
<evidence type="ECO:0000256" key="8">
    <source>
        <dbReference type="ARBA" id="ARBA00022588"/>
    </source>
</evidence>
<dbReference type="Pfam" id="PF13516">
    <property type="entry name" value="LRR_6"/>
    <property type="match status" value="1"/>
</dbReference>
<evidence type="ECO:0000256" key="15">
    <source>
        <dbReference type="ARBA" id="ARBA00023136"/>
    </source>
</evidence>
<keyword evidence="18" id="KW-0395">Inflammatory response</keyword>
<keyword evidence="14" id="KW-0333">Golgi apparatus</keyword>
<gene>
    <name evidence="23" type="primary">CD14</name>
</gene>
<dbReference type="GO" id="GO:0005794">
    <property type="term" value="C:Golgi apparatus"/>
    <property type="evidence" value="ECO:0007669"/>
    <property type="project" value="UniProtKB-SubCell"/>
</dbReference>
<proteinExistence type="predicted"/>
<protein>
    <recommendedName>
        <fullName evidence="5">Monocyte differentiation antigen CD14</fullName>
    </recommendedName>
    <alternativeName>
        <fullName evidence="20">Myeloid cell-specific leucine-rich glycoprotein</fullName>
    </alternativeName>
</protein>
<evidence type="ECO:0000256" key="17">
    <source>
        <dbReference type="ARBA" id="ARBA00023180"/>
    </source>
</evidence>
<keyword evidence="7" id="KW-0964">Secreted</keyword>
<dbReference type="InterPro" id="IPR032675">
    <property type="entry name" value="LRR_dom_sf"/>
</dbReference>
<keyword evidence="11 22" id="KW-0732">Signal</keyword>
<dbReference type="GO" id="GO:0006954">
    <property type="term" value="P:inflammatory response"/>
    <property type="evidence" value="ECO:0007669"/>
    <property type="project" value="UniProtKB-KW"/>
</dbReference>
<dbReference type="KEGG" id="npd:112944349"/>
<keyword evidence="8" id="KW-0399">Innate immunity</keyword>
<evidence type="ECO:0000256" key="6">
    <source>
        <dbReference type="ARBA" id="ARBA00022475"/>
    </source>
</evidence>
<dbReference type="GO" id="GO:0001819">
    <property type="term" value="P:positive regulation of cytokine production"/>
    <property type="evidence" value="ECO:0007669"/>
    <property type="project" value="TreeGrafter"/>
</dbReference>
<dbReference type="Ensembl" id="ENSNPET00000004974.1">
    <property type="protein sequence ID" value="ENSNPEP00000004848.1"/>
    <property type="gene ID" value="ENSNPEG00000003711.1"/>
</dbReference>
<dbReference type="GO" id="GO:0009897">
    <property type="term" value="C:external side of plasma membrane"/>
    <property type="evidence" value="ECO:0007669"/>
    <property type="project" value="TreeGrafter"/>
</dbReference>
<evidence type="ECO:0000256" key="3">
    <source>
        <dbReference type="ARBA" id="ARBA00004609"/>
    </source>
</evidence>
<feature type="transmembrane region" description="Helical" evidence="21">
    <location>
        <begin position="418"/>
        <end position="440"/>
    </location>
</feature>
<feature type="signal peptide" evidence="22">
    <location>
        <begin position="1"/>
        <end position="16"/>
    </location>
</feature>
<dbReference type="AlphaFoldDB" id="A0A8C6YWD1"/>
<reference evidence="23" key="2">
    <citation type="submission" date="2025-09" db="UniProtKB">
        <authorList>
            <consortium name="Ensembl"/>
        </authorList>
    </citation>
    <scope>IDENTIFICATION</scope>
</reference>
<dbReference type="GO" id="GO:0001530">
    <property type="term" value="F:lipopolysaccharide binding"/>
    <property type="evidence" value="ECO:0007669"/>
    <property type="project" value="TreeGrafter"/>
</dbReference>
<evidence type="ECO:0000313" key="24">
    <source>
        <dbReference type="Proteomes" id="UP000694420"/>
    </source>
</evidence>
<feature type="chain" id="PRO_5034816012" description="Monocyte differentiation antigen CD14" evidence="22">
    <location>
        <begin position="17"/>
        <end position="455"/>
    </location>
</feature>
<name>A0A8C6YWD1_NOTPE</name>
<dbReference type="Gene3D" id="3.80.10.10">
    <property type="entry name" value="Ribonuclease Inhibitor"/>
    <property type="match status" value="2"/>
</dbReference>
<reference evidence="23" key="1">
    <citation type="submission" date="2025-08" db="UniProtKB">
        <authorList>
            <consortium name="Ensembl"/>
        </authorList>
    </citation>
    <scope>IDENTIFICATION</scope>
</reference>
<dbReference type="GO" id="GO:0045087">
    <property type="term" value="P:innate immune response"/>
    <property type="evidence" value="ECO:0007669"/>
    <property type="project" value="UniProtKB-KW"/>
</dbReference>
<evidence type="ECO:0000256" key="14">
    <source>
        <dbReference type="ARBA" id="ARBA00023034"/>
    </source>
</evidence>
<dbReference type="SMART" id="SM00369">
    <property type="entry name" value="LRR_TYP"/>
    <property type="match status" value="6"/>
</dbReference>
<keyword evidence="19" id="KW-0449">Lipoprotein</keyword>
<evidence type="ECO:0000256" key="13">
    <source>
        <dbReference type="ARBA" id="ARBA00022859"/>
    </source>
</evidence>
<evidence type="ECO:0000256" key="16">
    <source>
        <dbReference type="ARBA" id="ARBA00023157"/>
    </source>
</evidence>
<dbReference type="InterPro" id="IPR001611">
    <property type="entry name" value="Leu-rich_rpt"/>
</dbReference>
<keyword evidence="17" id="KW-0325">Glycoprotein</keyword>
<accession>A0A8C6YWD1</accession>
<dbReference type="OrthoDB" id="676979at2759"/>
<dbReference type="Proteomes" id="UP000694420">
    <property type="component" value="Unplaced"/>
</dbReference>
<evidence type="ECO:0000313" key="23">
    <source>
        <dbReference type="Ensembl" id="ENSNPEP00000004848.1"/>
    </source>
</evidence>
<evidence type="ECO:0000256" key="7">
    <source>
        <dbReference type="ARBA" id="ARBA00022525"/>
    </source>
</evidence>
<keyword evidence="12" id="KW-0677">Repeat</keyword>
<keyword evidence="21" id="KW-0812">Transmembrane</keyword>
<dbReference type="PANTHER" id="PTHR10630:SF3">
    <property type="entry name" value="MONOCYTE DIFFERENTIATION ANTIGEN CD14"/>
    <property type="match status" value="1"/>
</dbReference>
<evidence type="ECO:0000256" key="5">
    <source>
        <dbReference type="ARBA" id="ARBA00020237"/>
    </source>
</evidence>
<evidence type="ECO:0000256" key="1">
    <source>
        <dbReference type="ARBA" id="ARBA00004285"/>
    </source>
</evidence>
<keyword evidence="16" id="KW-1015">Disulfide bond</keyword>
<keyword evidence="24" id="KW-1185">Reference proteome</keyword>
<dbReference type="PANTHER" id="PTHR10630">
    <property type="entry name" value="MONOCYTE DIFFERENTIATION ANTIGEN CD14"/>
    <property type="match status" value="1"/>
</dbReference>
<evidence type="ECO:0000256" key="21">
    <source>
        <dbReference type="SAM" id="Phobius"/>
    </source>
</evidence>
<dbReference type="Pfam" id="PF00560">
    <property type="entry name" value="LRR_1"/>
    <property type="match status" value="1"/>
</dbReference>
<dbReference type="GeneID" id="112944349"/>
<keyword evidence="6" id="KW-1003">Cell membrane</keyword>
<evidence type="ECO:0000256" key="19">
    <source>
        <dbReference type="ARBA" id="ARBA00023288"/>
    </source>
</evidence>
<dbReference type="GO" id="GO:0071222">
    <property type="term" value="P:cellular response to lipopolysaccharide"/>
    <property type="evidence" value="ECO:0007669"/>
    <property type="project" value="TreeGrafter"/>
</dbReference>
<evidence type="ECO:0000256" key="18">
    <source>
        <dbReference type="ARBA" id="ARBA00023198"/>
    </source>
</evidence>
<dbReference type="SUPFAM" id="SSF52058">
    <property type="entry name" value="L domain-like"/>
    <property type="match status" value="1"/>
</dbReference>
<keyword evidence="13" id="KW-0391">Immunity</keyword>
<organism evidence="23 24">
    <name type="scientific">Nothoprocta perdicaria</name>
    <name type="common">Chilean tinamou</name>
    <name type="synonym">Crypturus perdicarius</name>
    <dbReference type="NCBI Taxonomy" id="30464"/>
    <lineage>
        <taxon>Eukaryota</taxon>
        <taxon>Metazoa</taxon>
        <taxon>Chordata</taxon>
        <taxon>Craniata</taxon>
        <taxon>Vertebrata</taxon>
        <taxon>Euteleostomi</taxon>
        <taxon>Archelosauria</taxon>
        <taxon>Archosauria</taxon>
        <taxon>Dinosauria</taxon>
        <taxon>Saurischia</taxon>
        <taxon>Theropoda</taxon>
        <taxon>Coelurosauria</taxon>
        <taxon>Aves</taxon>
        <taxon>Palaeognathae</taxon>
        <taxon>Tinamiformes</taxon>
        <taxon>Tinamidae</taxon>
        <taxon>Nothoprocta</taxon>
    </lineage>
</organism>